<dbReference type="GO" id="GO:0016705">
    <property type="term" value="F:oxidoreductase activity, acting on paired donors, with incorporation or reduction of molecular oxygen"/>
    <property type="evidence" value="ECO:0007669"/>
    <property type="project" value="InterPro"/>
</dbReference>
<dbReference type="PANTHER" id="PTHR24305">
    <property type="entry name" value="CYTOCHROME P450"/>
    <property type="match status" value="1"/>
</dbReference>
<dbReference type="PRINTS" id="PR00385">
    <property type="entry name" value="P450"/>
</dbReference>
<accession>A0A1H6EPI6</accession>
<dbReference type="Proteomes" id="UP000236732">
    <property type="component" value="Unassembled WGS sequence"/>
</dbReference>
<dbReference type="InterPro" id="IPR017972">
    <property type="entry name" value="Cyt_P450_CS"/>
</dbReference>
<organism evidence="7 8">
    <name type="scientific">Nonomuraea solani</name>
    <dbReference type="NCBI Taxonomy" id="1144553"/>
    <lineage>
        <taxon>Bacteria</taxon>
        <taxon>Bacillati</taxon>
        <taxon>Actinomycetota</taxon>
        <taxon>Actinomycetes</taxon>
        <taxon>Streptosporangiales</taxon>
        <taxon>Streptosporangiaceae</taxon>
        <taxon>Nonomuraea</taxon>
    </lineage>
</organism>
<dbReference type="InterPro" id="IPR002403">
    <property type="entry name" value="Cyt_P450_E_grp-IV"/>
</dbReference>
<dbReference type="InterPro" id="IPR050121">
    <property type="entry name" value="Cytochrome_P450_monoxygenase"/>
</dbReference>
<gene>
    <name evidence="7" type="ORF">SAMN05444920_11433</name>
</gene>
<evidence type="ECO:0000256" key="3">
    <source>
        <dbReference type="ARBA" id="ARBA00022723"/>
    </source>
</evidence>
<dbReference type="EMBL" id="FNVT01000014">
    <property type="protein sequence ID" value="SEG99757.1"/>
    <property type="molecule type" value="Genomic_DNA"/>
</dbReference>
<dbReference type="GO" id="GO:0004497">
    <property type="term" value="F:monooxygenase activity"/>
    <property type="evidence" value="ECO:0007669"/>
    <property type="project" value="UniProtKB-KW"/>
</dbReference>
<dbReference type="AlphaFoldDB" id="A0A1H6EPI6"/>
<dbReference type="OrthoDB" id="3217230at2"/>
<keyword evidence="6" id="KW-0560">Oxidoreductase</keyword>
<sequence length="465" mass="52954">MDIESRPTRPTPRAPGRIPLLGHTGHLLLRRLDFLDSLRRHGSVVRVELGTSSAYVVTDPQLTHTMLVTEAKAFKKGGRIIEALRQFFGNGLATVTEGDPHLRRRRLLQPMFNLAHIATRGDAMIDLVRQRTTRWHAGTPLRIHQEMRELTLAAFLTALFGTGVPAVIQREFTALLPKIMAGTLLQTILPAWLTTLPLPFNHRHRTRLTRLRTLVDETIDERRRQRQQDSGEEHPGLFDTLLDAREPETGQKLSPAHLREEVITLLTGAIETTSATLAWALYEISRNPDVEDRLYQEIDAVCGGHTLRHEQLSSLEYTRRVLQETLRCYGPAWMISRTAITTVRLGDHLISAGSEVIFSPYLLQHDPVVFPDPYRFDPDRWLPNVAHPVPRTSFLPFGDGRRKCIGESFAWTELLIILTMIASRWRLTQASRRTVRPVAHVTVNPSRLLLTPHPHLDTGHTRRER</sequence>
<evidence type="ECO:0000313" key="8">
    <source>
        <dbReference type="Proteomes" id="UP000236732"/>
    </source>
</evidence>
<dbReference type="GO" id="GO:0005506">
    <property type="term" value="F:iron ion binding"/>
    <property type="evidence" value="ECO:0007669"/>
    <property type="project" value="InterPro"/>
</dbReference>
<reference evidence="7 8" key="1">
    <citation type="submission" date="2016-10" db="EMBL/GenBank/DDBJ databases">
        <authorList>
            <person name="de Groot N.N."/>
        </authorList>
    </citation>
    <scope>NUCLEOTIDE SEQUENCE [LARGE SCALE GENOMIC DNA]</scope>
    <source>
        <strain evidence="7 8">CGMCC 4.7037</strain>
    </source>
</reference>
<proteinExistence type="inferred from homology"/>
<evidence type="ECO:0000313" key="7">
    <source>
        <dbReference type="EMBL" id="SEG99757.1"/>
    </source>
</evidence>
<dbReference type="PROSITE" id="PS00086">
    <property type="entry name" value="CYTOCHROME_P450"/>
    <property type="match status" value="1"/>
</dbReference>
<evidence type="ECO:0000256" key="2">
    <source>
        <dbReference type="ARBA" id="ARBA00010617"/>
    </source>
</evidence>
<dbReference type="InterPro" id="IPR036396">
    <property type="entry name" value="Cyt_P450_sf"/>
</dbReference>
<evidence type="ECO:0000256" key="5">
    <source>
        <dbReference type="PIRSR" id="PIRSR602403-1"/>
    </source>
</evidence>
<name>A0A1H6EPI6_9ACTN</name>
<evidence type="ECO:0000256" key="4">
    <source>
        <dbReference type="ARBA" id="ARBA00023004"/>
    </source>
</evidence>
<protein>
    <submittedName>
        <fullName evidence="7">Pentalenene oxygenase</fullName>
    </submittedName>
</protein>
<keyword evidence="4 5" id="KW-0408">Iron</keyword>
<dbReference type="PANTHER" id="PTHR24305:SF166">
    <property type="entry name" value="CYTOCHROME P450 12A4, MITOCHONDRIAL-RELATED"/>
    <property type="match status" value="1"/>
</dbReference>
<evidence type="ECO:0000256" key="1">
    <source>
        <dbReference type="ARBA" id="ARBA00001971"/>
    </source>
</evidence>
<comment type="cofactor">
    <cofactor evidence="1 5">
        <name>heme</name>
        <dbReference type="ChEBI" id="CHEBI:30413"/>
    </cofactor>
</comment>
<dbReference type="PRINTS" id="PR00465">
    <property type="entry name" value="EP450IV"/>
</dbReference>
<keyword evidence="8" id="KW-1185">Reference proteome</keyword>
<dbReference type="Pfam" id="PF00067">
    <property type="entry name" value="p450"/>
    <property type="match status" value="1"/>
</dbReference>
<keyword evidence="3 5" id="KW-0479">Metal-binding</keyword>
<evidence type="ECO:0000256" key="6">
    <source>
        <dbReference type="RuleBase" id="RU000461"/>
    </source>
</evidence>
<dbReference type="RefSeq" id="WP_103960950.1">
    <property type="nucleotide sequence ID" value="NZ_FNVT01000014.1"/>
</dbReference>
<dbReference type="GO" id="GO:0020037">
    <property type="term" value="F:heme binding"/>
    <property type="evidence" value="ECO:0007669"/>
    <property type="project" value="InterPro"/>
</dbReference>
<keyword evidence="6" id="KW-0503">Monooxygenase</keyword>
<keyword evidence="5 6" id="KW-0349">Heme</keyword>
<dbReference type="InterPro" id="IPR001128">
    <property type="entry name" value="Cyt_P450"/>
</dbReference>
<comment type="similarity">
    <text evidence="2 6">Belongs to the cytochrome P450 family.</text>
</comment>
<dbReference type="Gene3D" id="1.10.630.10">
    <property type="entry name" value="Cytochrome P450"/>
    <property type="match status" value="1"/>
</dbReference>
<feature type="binding site" description="axial binding residue" evidence="5">
    <location>
        <position position="404"/>
    </location>
    <ligand>
        <name>heme</name>
        <dbReference type="ChEBI" id="CHEBI:30413"/>
    </ligand>
    <ligandPart>
        <name>Fe</name>
        <dbReference type="ChEBI" id="CHEBI:18248"/>
    </ligandPart>
</feature>
<dbReference type="SUPFAM" id="SSF48264">
    <property type="entry name" value="Cytochrome P450"/>
    <property type="match status" value="1"/>
</dbReference>